<dbReference type="GO" id="GO:0050661">
    <property type="term" value="F:NADP binding"/>
    <property type="evidence" value="ECO:0007669"/>
    <property type="project" value="InterPro"/>
</dbReference>
<dbReference type="HAMAP" id="MF_00214">
    <property type="entry name" value="AroD"/>
    <property type="match status" value="1"/>
</dbReference>
<dbReference type="NCBIfam" id="TIGR00507">
    <property type="entry name" value="aroE"/>
    <property type="match status" value="1"/>
</dbReference>
<dbReference type="InterPro" id="IPR022893">
    <property type="entry name" value="Shikimate_DH_fam"/>
</dbReference>
<sequence length="527" mass="58546">MATICVILGRGRHAALIQEWKDAADAGAQLVELRLDCLRRDIDLKRILANRYSPCVVTIRRGRDGGIWRQDEERRQRLLREAIVMGVDYVDIEADIAKEIRRFGKVKRIISYHNFKETPKELPDIIQKMATLDADIVKVATIATSIQDAAFVLKTASEAPVPTIAIAMGEVGFFTRILGAKYGAPLTYASFNPDRSFAPGLPNFRDLKRDYRFEKIDSATEVYGVIGDPVAQSLSPMVHNAIFEHYGQNKVYVPFKVAEGKLPTFFESLDFLKLKGLSVTIPHKEAIRQHLDEEDDIVETTGSCNTVEIRPDGTRVGHNTDYPAVIETLEDALGGRPNPALSPLEGKQALLVGAGGVARSIAYALTRHGAGVTIVARNDEKSKALAEEVGCKFVPWTMRASTLSDILINATPVGMHPEVNETPLPPAAFRENILVFDTVYHPENTLFLKLGREHNCKIATGVEMFVRQAARQARFFAGVENPPLDVIRGLVRRKFSPLQHDVDPELLEARDEPQVTDPDLDAEDQEH</sequence>
<dbReference type="Gene3D" id="3.40.50.10860">
    <property type="entry name" value="Leucine Dehydrogenase, chain A, domain 1"/>
    <property type="match status" value="1"/>
</dbReference>
<dbReference type="Pfam" id="PF01487">
    <property type="entry name" value="DHquinase_I"/>
    <property type="match status" value="1"/>
</dbReference>
<organism evidence="12 13">
    <name type="scientific">Isosphaera pallida (strain ATCC 43644 / DSM 9630 / IS1B)</name>
    <dbReference type="NCBI Taxonomy" id="575540"/>
    <lineage>
        <taxon>Bacteria</taxon>
        <taxon>Pseudomonadati</taxon>
        <taxon>Planctomycetota</taxon>
        <taxon>Planctomycetia</taxon>
        <taxon>Isosphaerales</taxon>
        <taxon>Isosphaeraceae</taxon>
        <taxon>Isosphaera</taxon>
    </lineage>
</organism>
<comment type="catalytic activity">
    <reaction evidence="6 8">
        <text>shikimate + NADP(+) = 3-dehydroshikimate + NADPH + H(+)</text>
        <dbReference type="Rhea" id="RHEA:17737"/>
        <dbReference type="ChEBI" id="CHEBI:15378"/>
        <dbReference type="ChEBI" id="CHEBI:16630"/>
        <dbReference type="ChEBI" id="CHEBI:36208"/>
        <dbReference type="ChEBI" id="CHEBI:57783"/>
        <dbReference type="ChEBI" id="CHEBI:58349"/>
        <dbReference type="EC" id="1.1.1.25"/>
    </reaction>
</comment>
<feature type="active site" description="Proton acceptor" evidence="8">
    <location>
        <position position="284"/>
    </location>
</feature>
<feature type="region of interest" description="Disordered" evidence="9">
    <location>
        <begin position="505"/>
        <end position="527"/>
    </location>
</feature>
<dbReference type="InterPro" id="IPR046346">
    <property type="entry name" value="Aminoacid_DH-like_N_sf"/>
</dbReference>
<dbReference type="GO" id="GO:0009073">
    <property type="term" value="P:aromatic amino acid family biosynthetic process"/>
    <property type="evidence" value="ECO:0007669"/>
    <property type="project" value="UniProtKB-KW"/>
</dbReference>
<feature type="binding site" evidence="8">
    <location>
        <position position="296"/>
    </location>
    <ligand>
        <name>NADP(+)</name>
        <dbReference type="ChEBI" id="CHEBI:58349"/>
    </ligand>
</feature>
<dbReference type="CDD" id="cd00502">
    <property type="entry name" value="DHQase_I"/>
    <property type="match status" value="1"/>
</dbReference>
<dbReference type="InParanoid" id="E8R0P8"/>
<dbReference type="CDD" id="cd01065">
    <property type="entry name" value="NAD_bind_Shikimate_DH"/>
    <property type="match status" value="1"/>
</dbReference>
<feature type="binding site" evidence="8">
    <location>
        <position position="461"/>
    </location>
    <ligand>
        <name>NADP(+)</name>
        <dbReference type="ChEBI" id="CHEBI:58349"/>
    </ligand>
</feature>
<dbReference type="HAMAP" id="MF_00222">
    <property type="entry name" value="Shikimate_DH_AroE"/>
    <property type="match status" value="1"/>
</dbReference>
<feature type="active site" description="Proton donor/acceptor" evidence="7">
    <location>
        <position position="113"/>
    </location>
</feature>
<comment type="function">
    <text evidence="7">Involved in the third step of the chorismate pathway, which leads to the biosynthesis of aromatic amino acids. Catalyzes the cis-dehydration of 3-dehydroquinate (DHQ) and introduces the first double bond of the aromatic ring to yield 3-dehydroshikimate.</text>
</comment>
<keyword evidence="3 8" id="KW-0521">NADP</keyword>
<evidence type="ECO:0000256" key="7">
    <source>
        <dbReference type="HAMAP-Rule" id="MF_00214"/>
    </source>
</evidence>
<dbReference type="KEGG" id="ipa:Isop_0641"/>
<dbReference type="EC" id="4.2.1.10" evidence="7"/>
<dbReference type="OrthoDB" id="9792692at2"/>
<evidence type="ECO:0000313" key="13">
    <source>
        <dbReference type="Proteomes" id="UP000008631"/>
    </source>
</evidence>
<dbReference type="EMBL" id="CP002353">
    <property type="protein sequence ID" value="ADV61233.1"/>
    <property type="molecule type" value="Genomic_DNA"/>
</dbReference>
<dbReference type="GO" id="GO:0019632">
    <property type="term" value="P:shikimate metabolic process"/>
    <property type="evidence" value="ECO:0007669"/>
    <property type="project" value="InterPro"/>
</dbReference>
<dbReference type="AlphaFoldDB" id="E8R0P8"/>
<comment type="subunit">
    <text evidence="7">Homodimer.</text>
</comment>
<feature type="binding site" evidence="8">
    <location>
        <position position="440"/>
    </location>
    <ligand>
        <name>shikimate</name>
        <dbReference type="ChEBI" id="CHEBI:36208"/>
    </ligand>
</feature>
<evidence type="ECO:0000256" key="6">
    <source>
        <dbReference type="ARBA" id="ARBA00049442"/>
    </source>
</evidence>
<comment type="similarity">
    <text evidence="8">Belongs to the shikimate dehydrogenase family.</text>
</comment>
<comment type="catalytic activity">
    <reaction evidence="7">
        <text>3-dehydroquinate = 3-dehydroshikimate + H2O</text>
        <dbReference type="Rhea" id="RHEA:21096"/>
        <dbReference type="ChEBI" id="CHEBI:15377"/>
        <dbReference type="ChEBI" id="CHEBI:16630"/>
        <dbReference type="ChEBI" id="CHEBI:32364"/>
        <dbReference type="EC" id="4.2.1.10"/>
    </reaction>
</comment>
<keyword evidence="7" id="KW-0704">Schiff base</keyword>
<evidence type="ECO:0000256" key="3">
    <source>
        <dbReference type="ARBA" id="ARBA00022857"/>
    </source>
</evidence>
<dbReference type="GO" id="GO:0004764">
    <property type="term" value="F:shikimate 3-dehydrogenase (NADP+) activity"/>
    <property type="evidence" value="ECO:0007669"/>
    <property type="project" value="UniProtKB-UniRule"/>
</dbReference>
<dbReference type="Pfam" id="PF01488">
    <property type="entry name" value="Shikimate_DH"/>
    <property type="match status" value="1"/>
</dbReference>
<dbReference type="InterPro" id="IPR001381">
    <property type="entry name" value="DHquinase_I"/>
</dbReference>
<keyword evidence="4 8" id="KW-0560">Oxidoreductase</keyword>
<feature type="compositionally biased region" description="Acidic residues" evidence="9">
    <location>
        <begin position="518"/>
        <end position="527"/>
    </location>
</feature>
<dbReference type="InterPro" id="IPR013708">
    <property type="entry name" value="Shikimate_DH-bd_N"/>
</dbReference>
<feature type="active site" description="Schiff-base intermediate with substrate" evidence="7">
    <location>
        <position position="138"/>
    </location>
</feature>
<dbReference type="PANTHER" id="PTHR21089:SF1">
    <property type="entry name" value="BIFUNCTIONAL 3-DEHYDROQUINATE DEHYDRATASE_SHIKIMATE DEHYDROGENASE, CHLOROPLASTIC"/>
    <property type="match status" value="1"/>
</dbReference>
<dbReference type="Proteomes" id="UP000008631">
    <property type="component" value="Chromosome"/>
</dbReference>
<evidence type="ECO:0000256" key="5">
    <source>
        <dbReference type="ARBA" id="ARBA00023141"/>
    </source>
</evidence>
<feature type="domain" description="Shikimate dehydrogenase substrate binding N-terminal" evidence="11">
    <location>
        <begin position="225"/>
        <end position="307"/>
    </location>
</feature>
<dbReference type="InterPro" id="IPR013785">
    <property type="entry name" value="Aldolase_TIM"/>
</dbReference>
<dbReference type="EC" id="1.1.1.25" evidence="8"/>
<dbReference type="Gene3D" id="3.20.20.70">
    <property type="entry name" value="Aldolase class I"/>
    <property type="match status" value="1"/>
</dbReference>
<dbReference type="Gene3D" id="3.40.50.720">
    <property type="entry name" value="NAD(P)-binding Rossmann-like Domain"/>
    <property type="match status" value="1"/>
</dbReference>
<feature type="binding site" evidence="8">
    <location>
        <position position="321"/>
    </location>
    <ligand>
        <name>shikimate</name>
        <dbReference type="ChEBI" id="CHEBI:36208"/>
    </ligand>
</feature>
<dbReference type="SUPFAM" id="SSF51569">
    <property type="entry name" value="Aldolase"/>
    <property type="match status" value="1"/>
</dbReference>
<feature type="binding site" evidence="8">
    <location>
        <begin position="233"/>
        <end position="235"/>
    </location>
    <ligand>
        <name>shikimate</name>
        <dbReference type="ChEBI" id="CHEBI:36208"/>
    </ligand>
</feature>
<comment type="caution">
    <text evidence="7">Lacks conserved residue(s) required for the propagation of feature annotation.</text>
</comment>
<dbReference type="GO" id="GO:0008652">
    <property type="term" value="P:amino acid biosynthetic process"/>
    <property type="evidence" value="ECO:0007669"/>
    <property type="project" value="UniProtKB-KW"/>
</dbReference>
<comment type="pathway">
    <text evidence="7">Metabolic intermediate biosynthesis; chorismate biosynthesis; chorismate from D-erythrose 4-phosphate and phosphoenolpyruvate: step 3/7.</text>
</comment>
<feature type="binding site" evidence="8">
    <location>
        <position position="280"/>
    </location>
    <ligand>
        <name>shikimate</name>
        <dbReference type="ChEBI" id="CHEBI:36208"/>
    </ligand>
</feature>
<comment type="function">
    <text evidence="8">Involved in the biosynthesis of the chorismate, which leads to the biosynthesis of aromatic amino acids. Catalyzes the reversible NADPH linked reduction of 3-dehydroshikimate (DHSA) to yield shikimate (SA).</text>
</comment>
<feature type="binding site" evidence="8">
    <location>
        <begin position="353"/>
        <end position="357"/>
    </location>
    <ligand>
        <name>NADP(+)</name>
        <dbReference type="ChEBI" id="CHEBI:58349"/>
    </ligand>
</feature>
<dbReference type="eggNOG" id="COG0710">
    <property type="taxonomic scope" value="Bacteria"/>
</dbReference>
<dbReference type="HOGENOM" id="CLU_019120_0_0_0"/>
<evidence type="ECO:0000259" key="11">
    <source>
        <dbReference type="Pfam" id="PF08501"/>
    </source>
</evidence>
<dbReference type="SUPFAM" id="SSF53223">
    <property type="entry name" value="Aminoacid dehydrogenase-like, N-terminal domain"/>
    <property type="match status" value="1"/>
</dbReference>
<dbReference type="GO" id="GO:0005829">
    <property type="term" value="C:cytosol"/>
    <property type="evidence" value="ECO:0007669"/>
    <property type="project" value="TreeGrafter"/>
</dbReference>
<evidence type="ECO:0000259" key="10">
    <source>
        <dbReference type="Pfam" id="PF01488"/>
    </source>
</evidence>
<dbReference type="InterPro" id="IPR011342">
    <property type="entry name" value="Shikimate_DH"/>
</dbReference>
<keyword evidence="7" id="KW-0456">Lyase</keyword>
<name>E8R0P8_ISOPI</name>
<comment type="pathway">
    <text evidence="1 8">Metabolic intermediate biosynthesis; chorismate biosynthesis; chorismate from D-erythrose 4-phosphate and phosphoenolpyruvate: step 4/7.</text>
</comment>
<dbReference type="STRING" id="575540.Isop_0641"/>
<dbReference type="InterPro" id="IPR036291">
    <property type="entry name" value="NAD(P)-bd_dom_sf"/>
</dbReference>
<evidence type="ECO:0000313" key="12">
    <source>
        <dbReference type="EMBL" id="ADV61233.1"/>
    </source>
</evidence>
<dbReference type="SUPFAM" id="SSF51735">
    <property type="entry name" value="NAD(P)-binding Rossmann-fold domains"/>
    <property type="match status" value="1"/>
</dbReference>
<feature type="domain" description="Quinate/shikimate 5-dehydrogenase/glutamyl-tRNA reductase" evidence="10">
    <location>
        <begin position="342"/>
        <end position="410"/>
    </location>
</feature>
<dbReference type="GO" id="GO:0003855">
    <property type="term" value="F:3-dehydroquinate dehydratase activity"/>
    <property type="evidence" value="ECO:0007669"/>
    <property type="project" value="UniProtKB-UniRule"/>
</dbReference>
<keyword evidence="5 7" id="KW-0057">Aromatic amino acid biosynthesis</keyword>
<feature type="binding site" evidence="7">
    <location>
        <begin position="32"/>
        <end position="34"/>
    </location>
    <ligand>
        <name>3-dehydroquinate</name>
        <dbReference type="ChEBI" id="CHEBI:32364"/>
    </ligand>
</feature>
<feature type="binding site" evidence="8">
    <location>
        <position position="305"/>
    </location>
    <ligand>
        <name>shikimate</name>
        <dbReference type="ChEBI" id="CHEBI:36208"/>
    </ligand>
</feature>
<gene>
    <name evidence="8" type="primary">aroE</name>
    <name evidence="7" type="synonym">aroD</name>
    <name evidence="12" type="ordered locus">Isop_0641</name>
</gene>
<dbReference type="UniPathway" id="UPA00053">
    <property type="reaction ID" value="UER00086"/>
</dbReference>
<accession>E8R0P8</accession>
<evidence type="ECO:0000256" key="8">
    <source>
        <dbReference type="HAMAP-Rule" id="MF_00222"/>
    </source>
</evidence>
<feature type="binding site" evidence="8">
    <location>
        <position position="438"/>
    </location>
    <ligand>
        <name>NADP(+)</name>
        <dbReference type="ChEBI" id="CHEBI:58349"/>
    </ligand>
</feature>
<dbReference type="GO" id="GO:0009423">
    <property type="term" value="P:chorismate biosynthetic process"/>
    <property type="evidence" value="ECO:0007669"/>
    <property type="project" value="UniProtKB-UniRule"/>
</dbReference>
<dbReference type="eggNOG" id="COG0169">
    <property type="taxonomic scope" value="Bacteria"/>
</dbReference>
<comment type="similarity">
    <text evidence="7">Belongs to the type-I 3-dehydroquinase family.</text>
</comment>
<dbReference type="RefSeq" id="WP_013563522.1">
    <property type="nucleotide sequence ID" value="NC_014962.1"/>
</dbReference>
<evidence type="ECO:0000256" key="9">
    <source>
        <dbReference type="SAM" id="MobiDB-lite"/>
    </source>
</evidence>
<keyword evidence="13" id="KW-1185">Reference proteome</keyword>
<evidence type="ECO:0000256" key="1">
    <source>
        <dbReference type="ARBA" id="ARBA00004871"/>
    </source>
</evidence>
<feature type="binding site" evidence="8">
    <location>
        <position position="468"/>
    </location>
    <ligand>
        <name>shikimate</name>
        <dbReference type="ChEBI" id="CHEBI:36208"/>
    </ligand>
</feature>
<keyword evidence="2 7" id="KW-0028">Amino-acid biosynthesis</keyword>
<dbReference type="PANTHER" id="PTHR21089">
    <property type="entry name" value="SHIKIMATE DEHYDROGENASE"/>
    <property type="match status" value="1"/>
</dbReference>
<dbReference type="Pfam" id="PF08501">
    <property type="entry name" value="Shikimate_dh_N"/>
    <property type="match status" value="1"/>
</dbReference>
<proteinExistence type="inferred from homology"/>
<dbReference type="InterPro" id="IPR006151">
    <property type="entry name" value="Shikm_DH/Glu-tRNA_Rdtase"/>
</dbReference>
<feature type="binding site" evidence="7">
    <location>
        <position position="60"/>
    </location>
    <ligand>
        <name>3-dehydroquinate</name>
        <dbReference type="ChEBI" id="CHEBI:32364"/>
    </ligand>
</feature>
<protein>
    <recommendedName>
        <fullName evidence="7 8">Multifunctional fusion protein</fullName>
    </recommendedName>
    <domain>
        <recommendedName>
            <fullName evidence="7">3-dehydroquinate dehydratase</fullName>
            <shortName evidence="7">3-dehydroquinase</shortName>
            <ecNumber evidence="7">4.2.1.10</ecNumber>
        </recommendedName>
        <alternativeName>
            <fullName evidence="7">Type I DHQase</fullName>
        </alternativeName>
        <alternativeName>
            <fullName evidence="7">Type I dehydroquinase</fullName>
            <shortName evidence="7">DHQ1</shortName>
        </alternativeName>
    </domain>
    <domain>
        <recommendedName>
            <fullName evidence="8">Shikimate dehydrogenase (NADP(+))</fullName>
            <shortName evidence="8">SDH</shortName>
            <ecNumber evidence="8">1.1.1.25</ecNumber>
        </recommendedName>
    </domain>
</protein>
<evidence type="ECO:0000256" key="4">
    <source>
        <dbReference type="ARBA" id="ARBA00023002"/>
    </source>
</evidence>
<reference key="1">
    <citation type="submission" date="2010-11" db="EMBL/GenBank/DDBJ databases">
        <title>The complete sequence of chromosome of Isophaera pallida ATCC 43644.</title>
        <authorList>
            <consortium name="US DOE Joint Genome Institute (JGI-PGF)"/>
            <person name="Lucas S."/>
            <person name="Copeland A."/>
            <person name="Lapidus A."/>
            <person name="Bruce D."/>
            <person name="Goodwin L."/>
            <person name="Pitluck S."/>
            <person name="Kyrpides N."/>
            <person name="Mavromatis K."/>
            <person name="Pagani I."/>
            <person name="Ivanova N."/>
            <person name="Saunders E."/>
            <person name="Brettin T."/>
            <person name="Detter J.C."/>
            <person name="Han C."/>
            <person name="Tapia R."/>
            <person name="Land M."/>
            <person name="Hauser L."/>
            <person name="Markowitz V."/>
            <person name="Cheng J.-F."/>
            <person name="Hugenholtz P."/>
            <person name="Woyke T."/>
            <person name="Wu D."/>
            <person name="Eisen J.A."/>
        </authorList>
    </citation>
    <scope>NUCLEOTIDE SEQUENCE</scope>
    <source>
        <strain>ATCC 43644</strain>
    </source>
</reference>
<feature type="binding site" evidence="7">
    <location>
        <position position="176"/>
    </location>
    <ligand>
        <name>3-dehydroquinate</name>
        <dbReference type="ChEBI" id="CHEBI:32364"/>
    </ligand>
</feature>
<evidence type="ECO:0000256" key="2">
    <source>
        <dbReference type="ARBA" id="ARBA00022605"/>
    </source>
</evidence>
<reference evidence="12 13" key="2">
    <citation type="journal article" date="2011" name="Stand. Genomic Sci.">
        <title>Complete genome sequence of Isosphaera pallida type strain (IS1B).</title>
        <authorList>
            <consortium name="US DOE Joint Genome Institute (JGI-PGF)"/>
            <person name="Goker M."/>
            <person name="Cleland D."/>
            <person name="Saunders E."/>
            <person name="Lapidus A."/>
            <person name="Nolan M."/>
            <person name="Lucas S."/>
            <person name="Hammon N."/>
            <person name="Deshpande S."/>
            <person name="Cheng J.F."/>
            <person name="Tapia R."/>
            <person name="Han C."/>
            <person name="Goodwin L."/>
            <person name="Pitluck S."/>
            <person name="Liolios K."/>
            <person name="Pagani I."/>
            <person name="Ivanova N."/>
            <person name="Mavromatis K."/>
            <person name="Pati A."/>
            <person name="Chen A."/>
            <person name="Palaniappan K."/>
            <person name="Land M."/>
            <person name="Hauser L."/>
            <person name="Chang Y.J."/>
            <person name="Jeffries C.D."/>
            <person name="Detter J.C."/>
            <person name="Beck B."/>
            <person name="Woyke T."/>
            <person name="Bristow J."/>
            <person name="Eisen J.A."/>
            <person name="Markowitz V."/>
            <person name="Hugenholtz P."/>
            <person name="Kyrpides N.C."/>
            <person name="Klenk H.P."/>
        </authorList>
    </citation>
    <scope>NUCLEOTIDE SEQUENCE [LARGE SCALE GENOMIC DNA]</scope>
    <source>
        <strain evidence="13">ATCC 43644 / DSM 9630 / IS1B</strain>
    </source>
</reference>